<sequence>MTRVSAAGYRRAYVTLVGVAAVMGVLAFVVSQRYDRPLLDPEGAFLGPSWLRLPLLLLITATLDVVPRMLWYSRLRPAVMLPVVRDRLRTHWTRRRVTLVVLGIVCFYVTYVSYRNLKSALPFVRSFDNPDDMFDRELNTVDKMLFFGGRPGPVLHDVLGTNVVAHVLSWIYLLFVPLVPLAVMAWIVWSRRISYGYWFATSQCLAWSIGTASYYALPTLGPAFHYAPGYTDLAHTPTTDLIRSLDRSRDLLLYGGYDGSGVEGIVNSVAGFASLHCGITLLWALMVQFTLRSTALKRIFWVNFGLTVVATIYFGWHYLADDVAGIMIAFVSFYLGGLATGQRFDRRHKNRPEPDVENDTDVVRQVDTPLAL</sequence>
<proteinExistence type="predicted"/>
<evidence type="ECO:0000256" key="4">
    <source>
        <dbReference type="ARBA" id="ARBA00023136"/>
    </source>
</evidence>
<comment type="caution">
    <text evidence="7">The sequence shown here is derived from an EMBL/GenBank/DDBJ whole genome shotgun (WGS) entry which is preliminary data.</text>
</comment>
<feature type="transmembrane region" description="Helical" evidence="5">
    <location>
        <begin position="196"/>
        <end position="217"/>
    </location>
</feature>
<evidence type="ECO:0000256" key="1">
    <source>
        <dbReference type="ARBA" id="ARBA00004141"/>
    </source>
</evidence>
<feature type="transmembrane region" description="Helical" evidence="5">
    <location>
        <begin position="265"/>
        <end position="287"/>
    </location>
</feature>
<evidence type="ECO:0000313" key="7">
    <source>
        <dbReference type="EMBL" id="GAA5146949.1"/>
    </source>
</evidence>
<dbReference type="PANTHER" id="PTHR31310:SF7">
    <property type="entry name" value="PA-PHOSPHATASE RELATED-FAMILY PROTEIN DDB_G0268928"/>
    <property type="match status" value="1"/>
</dbReference>
<protein>
    <recommendedName>
        <fullName evidence="6">Inositolphosphotransferase Aur1/Ipt1 domain-containing protein</fullName>
    </recommendedName>
</protein>
<comment type="subcellular location">
    <subcellularLocation>
        <location evidence="1">Membrane</location>
        <topology evidence="1">Multi-pass membrane protein</topology>
    </subcellularLocation>
</comment>
<evidence type="ECO:0000256" key="2">
    <source>
        <dbReference type="ARBA" id="ARBA00022692"/>
    </source>
</evidence>
<dbReference type="CDD" id="cd03386">
    <property type="entry name" value="PAP2_Aur1_like"/>
    <property type="match status" value="1"/>
</dbReference>
<dbReference type="InterPro" id="IPR052185">
    <property type="entry name" value="IPC_Synthase-Related"/>
</dbReference>
<gene>
    <name evidence="7" type="ORF">GCM10023340_18620</name>
</gene>
<keyword evidence="3 5" id="KW-1133">Transmembrane helix</keyword>
<dbReference type="Pfam" id="PF14378">
    <property type="entry name" value="PAP2_3"/>
    <property type="match status" value="1"/>
</dbReference>
<evidence type="ECO:0000259" key="6">
    <source>
        <dbReference type="Pfam" id="PF14378"/>
    </source>
</evidence>
<dbReference type="Proteomes" id="UP001500221">
    <property type="component" value="Unassembled WGS sequence"/>
</dbReference>
<evidence type="ECO:0000313" key="8">
    <source>
        <dbReference type="Proteomes" id="UP001500221"/>
    </source>
</evidence>
<feature type="transmembrane region" description="Helical" evidence="5">
    <location>
        <begin position="323"/>
        <end position="341"/>
    </location>
</feature>
<evidence type="ECO:0000256" key="3">
    <source>
        <dbReference type="ARBA" id="ARBA00022989"/>
    </source>
</evidence>
<keyword evidence="2 5" id="KW-0812">Transmembrane</keyword>
<feature type="transmembrane region" description="Helical" evidence="5">
    <location>
        <begin position="167"/>
        <end position="189"/>
    </location>
</feature>
<keyword evidence="8" id="KW-1185">Reference proteome</keyword>
<feature type="transmembrane region" description="Helical" evidence="5">
    <location>
        <begin position="299"/>
        <end position="317"/>
    </location>
</feature>
<evidence type="ECO:0000256" key="5">
    <source>
        <dbReference type="SAM" id="Phobius"/>
    </source>
</evidence>
<feature type="domain" description="Inositolphosphotransferase Aur1/Ipt1" evidence="6">
    <location>
        <begin position="141"/>
        <end position="335"/>
    </location>
</feature>
<name>A0ABP9PI20_9ACTN</name>
<dbReference type="InterPro" id="IPR026841">
    <property type="entry name" value="Aur1/Ipt1"/>
</dbReference>
<accession>A0ABP9PI20</accession>
<feature type="transmembrane region" description="Helical" evidence="5">
    <location>
        <begin position="97"/>
        <end position="114"/>
    </location>
</feature>
<dbReference type="PANTHER" id="PTHR31310">
    <property type="match status" value="1"/>
</dbReference>
<feature type="transmembrane region" description="Helical" evidence="5">
    <location>
        <begin position="50"/>
        <end position="71"/>
    </location>
</feature>
<reference evidence="8" key="1">
    <citation type="journal article" date="2019" name="Int. J. Syst. Evol. Microbiol.">
        <title>The Global Catalogue of Microorganisms (GCM) 10K type strain sequencing project: providing services to taxonomists for standard genome sequencing and annotation.</title>
        <authorList>
            <consortium name="The Broad Institute Genomics Platform"/>
            <consortium name="The Broad Institute Genome Sequencing Center for Infectious Disease"/>
            <person name="Wu L."/>
            <person name="Ma J."/>
        </authorList>
    </citation>
    <scope>NUCLEOTIDE SEQUENCE [LARGE SCALE GENOMIC DNA]</scope>
    <source>
        <strain evidence="8">JCM 18459</strain>
    </source>
</reference>
<feature type="transmembrane region" description="Helical" evidence="5">
    <location>
        <begin position="12"/>
        <end position="30"/>
    </location>
</feature>
<organism evidence="7 8">
    <name type="scientific">Nocardioides marinquilinus</name>
    <dbReference type="NCBI Taxonomy" id="1210400"/>
    <lineage>
        <taxon>Bacteria</taxon>
        <taxon>Bacillati</taxon>
        <taxon>Actinomycetota</taxon>
        <taxon>Actinomycetes</taxon>
        <taxon>Propionibacteriales</taxon>
        <taxon>Nocardioidaceae</taxon>
        <taxon>Nocardioides</taxon>
    </lineage>
</organism>
<keyword evidence="4 5" id="KW-0472">Membrane</keyword>
<dbReference type="EMBL" id="BAABKG010000002">
    <property type="protein sequence ID" value="GAA5146949.1"/>
    <property type="molecule type" value="Genomic_DNA"/>
</dbReference>